<organism evidence="7 8">
    <name type="scientific">Sarocladium strictum</name>
    <name type="common">Black bundle disease fungus</name>
    <name type="synonym">Acremonium strictum</name>
    <dbReference type="NCBI Taxonomy" id="5046"/>
    <lineage>
        <taxon>Eukaryota</taxon>
        <taxon>Fungi</taxon>
        <taxon>Dikarya</taxon>
        <taxon>Ascomycota</taxon>
        <taxon>Pezizomycotina</taxon>
        <taxon>Sordariomycetes</taxon>
        <taxon>Hypocreomycetidae</taxon>
        <taxon>Hypocreales</taxon>
        <taxon>Sarocladiaceae</taxon>
        <taxon>Sarocladium</taxon>
    </lineage>
</organism>
<keyword evidence="6" id="KW-0378">Hydrolase</keyword>
<keyword evidence="4" id="KW-0479">Metal-binding</keyword>
<reference evidence="7" key="1">
    <citation type="submission" date="2022-10" db="EMBL/GenBank/DDBJ databases">
        <title>Determination and structural analysis of whole genome sequence of Sarocladium strictum F4-1.</title>
        <authorList>
            <person name="Hu L."/>
            <person name="Jiang Y."/>
        </authorList>
    </citation>
    <scope>NUCLEOTIDE SEQUENCE</scope>
    <source>
        <strain evidence="7">F4-1</strain>
    </source>
</reference>
<keyword evidence="8" id="KW-1185">Reference proteome</keyword>
<dbReference type="InterPro" id="IPR019190">
    <property type="entry name" value="EXOV"/>
</dbReference>
<keyword evidence="4" id="KW-0408">Iron</keyword>
<evidence type="ECO:0000256" key="4">
    <source>
        <dbReference type="ARBA" id="ARBA00022485"/>
    </source>
</evidence>
<keyword evidence="5" id="KW-0540">Nuclease</keyword>
<comment type="similarity">
    <text evidence="2">Belongs to the EXO5 family.</text>
</comment>
<comment type="cofactor">
    <cofactor evidence="1">
        <name>[4Fe-4S] cluster</name>
        <dbReference type="ChEBI" id="CHEBI:49883"/>
    </cofactor>
</comment>
<evidence type="ECO:0000313" key="7">
    <source>
        <dbReference type="EMBL" id="KAK0391431.1"/>
    </source>
</evidence>
<evidence type="ECO:0008006" key="9">
    <source>
        <dbReference type="Google" id="ProtNLM"/>
    </source>
</evidence>
<evidence type="ECO:0000256" key="6">
    <source>
        <dbReference type="ARBA" id="ARBA00022839"/>
    </source>
</evidence>
<keyword evidence="4" id="KW-0004">4Fe-4S</keyword>
<accession>A0AA39GQ94</accession>
<dbReference type="GO" id="GO:0045145">
    <property type="term" value="F:single-stranded DNA 5'-3' DNA exonuclease activity"/>
    <property type="evidence" value="ECO:0007669"/>
    <property type="project" value="InterPro"/>
</dbReference>
<dbReference type="Pfam" id="PF09810">
    <property type="entry name" value="Exo5"/>
    <property type="match status" value="1"/>
</dbReference>
<dbReference type="AlphaFoldDB" id="A0AA39GQ94"/>
<dbReference type="PANTHER" id="PTHR14464">
    <property type="entry name" value="EXONUCLEASE V"/>
    <property type="match status" value="1"/>
</dbReference>
<dbReference type="Proteomes" id="UP001175261">
    <property type="component" value="Unassembled WGS sequence"/>
</dbReference>
<evidence type="ECO:0000256" key="2">
    <source>
        <dbReference type="ARBA" id="ARBA00009797"/>
    </source>
</evidence>
<comment type="subunit">
    <text evidence="3">Monomer.</text>
</comment>
<proteinExistence type="inferred from homology"/>
<sequence length="526" mass="59148">MAATQIDDSDSDFGYDFTPEDEQLLLQLGSRSGPSAAPSTVNAVGGILDAVPGRTEIIHDASPEIWSRDDIQAHLALGRGVDMALPPEVASRGMPSSIPLGDVATNAHMTRVPNRDAAVDRQAVKATEPDDAPAAEEDARPPIQRFRTYPRKPLTVTDLTSGAWCELQYWYTLTRLPGGRRTRTAAMKQGTKVHKKLEDEVHTVVEVEVMTKEDGFGLKLWNFVQGLRTLRDAGLTRELEVWGMVDGNLVNGVIDELSHQSPNPQFEQELSSQDDESKDKLSQSILTDYFHSKAKSKSGKKVYLADIKTRGTLTPVSKALLRPAKIQLLLYHTFLGDMASGQLDFFKVLRRYGLDADASFSDTFIAHIASLHEEVFVNDQEDREEQSNGSVYRSSVLDELQELQRDVLKYQSLRELLNLVKEELALTFPDGKDSIGHILNVKYIYRGDGREIDTHDFLYSKEAMKDYLARYMSWWRGERQADGVQIEEAFKCRTCEFVADCTWRQKMDDERVKDARLRASARKSVA</sequence>
<gene>
    <name evidence="7" type="ORF">NLU13_0932</name>
</gene>
<dbReference type="GO" id="GO:0005739">
    <property type="term" value="C:mitochondrion"/>
    <property type="evidence" value="ECO:0007669"/>
    <property type="project" value="TreeGrafter"/>
</dbReference>
<dbReference type="GO" id="GO:0005634">
    <property type="term" value="C:nucleus"/>
    <property type="evidence" value="ECO:0007669"/>
    <property type="project" value="TreeGrafter"/>
</dbReference>
<evidence type="ECO:0000256" key="3">
    <source>
        <dbReference type="ARBA" id="ARBA00011245"/>
    </source>
</evidence>
<protein>
    <recommendedName>
        <fullName evidence="9">Exonuclease V</fullName>
    </recommendedName>
</protein>
<dbReference type="PANTHER" id="PTHR14464:SF4">
    <property type="entry name" value="EXONUCLEASE V"/>
    <property type="match status" value="1"/>
</dbReference>
<dbReference type="GO" id="GO:0051539">
    <property type="term" value="F:4 iron, 4 sulfur cluster binding"/>
    <property type="evidence" value="ECO:0007669"/>
    <property type="project" value="UniProtKB-KW"/>
</dbReference>
<dbReference type="GO" id="GO:0036297">
    <property type="term" value="P:interstrand cross-link repair"/>
    <property type="evidence" value="ECO:0007669"/>
    <property type="project" value="TreeGrafter"/>
</dbReference>
<keyword evidence="4" id="KW-0411">Iron-sulfur</keyword>
<name>A0AA39GQ94_SARSR</name>
<comment type="caution">
    <text evidence="7">The sequence shown here is derived from an EMBL/GenBank/DDBJ whole genome shotgun (WGS) entry which is preliminary data.</text>
</comment>
<keyword evidence="6" id="KW-0269">Exonuclease</keyword>
<evidence type="ECO:0000256" key="5">
    <source>
        <dbReference type="ARBA" id="ARBA00022722"/>
    </source>
</evidence>
<dbReference type="EMBL" id="JAPDFR010000001">
    <property type="protein sequence ID" value="KAK0391431.1"/>
    <property type="molecule type" value="Genomic_DNA"/>
</dbReference>
<evidence type="ECO:0000256" key="1">
    <source>
        <dbReference type="ARBA" id="ARBA00001966"/>
    </source>
</evidence>
<evidence type="ECO:0000313" key="8">
    <source>
        <dbReference type="Proteomes" id="UP001175261"/>
    </source>
</evidence>